<dbReference type="PANTHER" id="PTHR24173">
    <property type="entry name" value="ANKYRIN REPEAT CONTAINING"/>
    <property type="match status" value="1"/>
</dbReference>
<feature type="repeat" description="ANK" evidence="3">
    <location>
        <begin position="533"/>
        <end position="565"/>
    </location>
</feature>
<dbReference type="EMBL" id="MU858148">
    <property type="protein sequence ID" value="KAK4211496.1"/>
    <property type="molecule type" value="Genomic_DNA"/>
</dbReference>
<keyword evidence="1" id="KW-0677">Repeat</keyword>
<keyword evidence="5" id="KW-1185">Reference proteome</keyword>
<feature type="repeat" description="ANK" evidence="3">
    <location>
        <begin position="384"/>
        <end position="419"/>
    </location>
</feature>
<evidence type="ECO:0000256" key="2">
    <source>
        <dbReference type="ARBA" id="ARBA00023043"/>
    </source>
</evidence>
<evidence type="ECO:0000313" key="4">
    <source>
        <dbReference type="EMBL" id="KAK4211496.1"/>
    </source>
</evidence>
<gene>
    <name evidence="4" type="ORF">QBC37DRAFT_12643</name>
</gene>
<evidence type="ECO:0000313" key="5">
    <source>
        <dbReference type="Proteomes" id="UP001301769"/>
    </source>
</evidence>
<dbReference type="PROSITE" id="PS50297">
    <property type="entry name" value="ANK_REP_REGION"/>
    <property type="match status" value="2"/>
</dbReference>
<dbReference type="AlphaFoldDB" id="A0AAN6Y3E6"/>
<organism evidence="4 5">
    <name type="scientific">Rhypophila decipiens</name>
    <dbReference type="NCBI Taxonomy" id="261697"/>
    <lineage>
        <taxon>Eukaryota</taxon>
        <taxon>Fungi</taxon>
        <taxon>Dikarya</taxon>
        <taxon>Ascomycota</taxon>
        <taxon>Pezizomycotina</taxon>
        <taxon>Sordariomycetes</taxon>
        <taxon>Sordariomycetidae</taxon>
        <taxon>Sordariales</taxon>
        <taxon>Naviculisporaceae</taxon>
        <taxon>Rhypophila</taxon>
    </lineage>
</organism>
<protein>
    <submittedName>
        <fullName evidence="4">Ankyrin repeat-containing domain protein</fullName>
    </submittedName>
</protein>
<dbReference type="InterPro" id="IPR002110">
    <property type="entry name" value="Ankyrin_rpt"/>
</dbReference>
<dbReference type="InterPro" id="IPR036770">
    <property type="entry name" value="Ankyrin_rpt-contain_sf"/>
</dbReference>
<dbReference type="PANTHER" id="PTHR24173:SF74">
    <property type="entry name" value="ANKYRIN REPEAT DOMAIN-CONTAINING PROTEIN 16"/>
    <property type="match status" value="1"/>
</dbReference>
<dbReference type="SUPFAM" id="SSF48403">
    <property type="entry name" value="Ankyrin repeat"/>
    <property type="match status" value="2"/>
</dbReference>
<proteinExistence type="predicted"/>
<dbReference type="Pfam" id="PF12796">
    <property type="entry name" value="Ank_2"/>
    <property type="match status" value="1"/>
</dbReference>
<dbReference type="Proteomes" id="UP001301769">
    <property type="component" value="Unassembled WGS sequence"/>
</dbReference>
<keyword evidence="2 3" id="KW-0040">ANK repeat</keyword>
<accession>A0AAN6Y3E6</accession>
<reference evidence="4" key="2">
    <citation type="submission" date="2023-05" db="EMBL/GenBank/DDBJ databases">
        <authorList>
            <consortium name="Lawrence Berkeley National Laboratory"/>
            <person name="Steindorff A."/>
            <person name="Hensen N."/>
            <person name="Bonometti L."/>
            <person name="Westerberg I."/>
            <person name="Brannstrom I.O."/>
            <person name="Guillou S."/>
            <person name="Cros-Aarteil S."/>
            <person name="Calhoun S."/>
            <person name="Haridas S."/>
            <person name="Kuo A."/>
            <person name="Mondo S."/>
            <person name="Pangilinan J."/>
            <person name="Riley R."/>
            <person name="Labutti K."/>
            <person name="Andreopoulos B."/>
            <person name="Lipzen A."/>
            <person name="Chen C."/>
            <person name="Yanf M."/>
            <person name="Daum C."/>
            <person name="Ng V."/>
            <person name="Clum A."/>
            <person name="Ohm R."/>
            <person name="Martin F."/>
            <person name="Silar P."/>
            <person name="Natvig D."/>
            <person name="Lalanne C."/>
            <person name="Gautier V."/>
            <person name="Ament-Velasquez S.L."/>
            <person name="Kruys A."/>
            <person name="Hutchinson M.I."/>
            <person name="Powell A.J."/>
            <person name="Barry K."/>
            <person name="Miller A.N."/>
            <person name="Grigoriev I.V."/>
            <person name="Debuchy R."/>
            <person name="Gladieux P."/>
            <person name="Thoren M.H."/>
            <person name="Johannesson H."/>
        </authorList>
    </citation>
    <scope>NUCLEOTIDE SEQUENCE</scope>
    <source>
        <strain evidence="4">PSN293</strain>
    </source>
</reference>
<evidence type="ECO:0000256" key="1">
    <source>
        <dbReference type="ARBA" id="ARBA00022737"/>
    </source>
</evidence>
<dbReference type="Gene3D" id="1.25.40.20">
    <property type="entry name" value="Ankyrin repeat-containing domain"/>
    <property type="match status" value="3"/>
</dbReference>
<dbReference type="PROSITE" id="PS50088">
    <property type="entry name" value="ANK_REPEAT"/>
    <property type="match status" value="2"/>
</dbReference>
<comment type="caution">
    <text evidence="4">The sequence shown here is derived from an EMBL/GenBank/DDBJ whole genome shotgun (WGS) entry which is preliminary data.</text>
</comment>
<reference evidence="4" key="1">
    <citation type="journal article" date="2023" name="Mol. Phylogenet. Evol.">
        <title>Genome-scale phylogeny and comparative genomics of the fungal order Sordariales.</title>
        <authorList>
            <person name="Hensen N."/>
            <person name="Bonometti L."/>
            <person name="Westerberg I."/>
            <person name="Brannstrom I.O."/>
            <person name="Guillou S."/>
            <person name="Cros-Aarteil S."/>
            <person name="Calhoun S."/>
            <person name="Haridas S."/>
            <person name="Kuo A."/>
            <person name="Mondo S."/>
            <person name="Pangilinan J."/>
            <person name="Riley R."/>
            <person name="LaButti K."/>
            <person name="Andreopoulos B."/>
            <person name="Lipzen A."/>
            <person name="Chen C."/>
            <person name="Yan M."/>
            <person name="Daum C."/>
            <person name="Ng V."/>
            <person name="Clum A."/>
            <person name="Steindorff A."/>
            <person name="Ohm R.A."/>
            <person name="Martin F."/>
            <person name="Silar P."/>
            <person name="Natvig D.O."/>
            <person name="Lalanne C."/>
            <person name="Gautier V."/>
            <person name="Ament-Velasquez S.L."/>
            <person name="Kruys A."/>
            <person name="Hutchinson M.I."/>
            <person name="Powell A.J."/>
            <person name="Barry K."/>
            <person name="Miller A.N."/>
            <person name="Grigoriev I.V."/>
            <person name="Debuchy R."/>
            <person name="Gladieux P."/>
            <person name="Hiltunen Thoren M."/>
            <person name="Johannesson H."/>
        </authorList>
    </citation>
    <scope>NUCLEOTIDE SEQUENCE</scope>
    <source>
        <strain evidence="4">PSN293</strain>
    </source>
</reference>
<name>A0AAN6Y3E6_9PEZI</name>
<dbReference type="SMART" id="SM00248">
    <property type="entry name" value="ANK"/>
    <property type="match status" value="8"/>
</dbReference>
<evidence type="ECO:0000256" key="3">
    <source>
        <dbReference type="PROSITE-ProRule" id="PRU00023"/>
    </source>
</evidence>
<dbReference type="Pfam" id="PF00023">
    <property type="entry name" value="Ank"/>
    <property type="match status" value="1"/>
</dbReference>
<sequence length="754" mass="83999">MAEIFGIIAGAAGLVDVGLKLSVRLRSLARTWNNASAEILSLHNEISDLSTLLHFTKSVCEESAHHLNLDGRFSDLINQHLNEAKSLLDQISHDLHILEVPELQSPKRRKWKWLNLRSSLLARKHEVNNIRTKLRECLQVYQLTGGSRIQVELASMQLDLRNYATTTSEDLKSVHDKIDSFDRQLELLLKSAAQNSHESKLEAREQLSEIVEESKQFESFSPSTYHGAPGHGHHDTFSVWASYRHRTCSTACLCACHATASQHRVRKTPGAAFLRTLLGSFFASYVVFPGWNRVEACDTAMCHRQKSKTLEIAYEFPLWFANWTIHGIVHTAATSTPSANLVFRQRVTYDYDGIFQSVNSNHVAAVRAILQRNPDAINYKLYRNGTTPLHLACQRPSKISFDIFQLLLRSGGDLDAENDSGRSVASYIASQMVVGKLPDEHCRELARWVPVSRIVEHLELPPVSKIAVGLRDGDIRRMIRAAPQPMSSLNQFDMTGSTPLCWAAKAGNLDVFQAIVETCGAATEIIKTHRNKAGNTLLMFALESRNMDLFKWLLDRGADPLQRNKDGYNTFTLACYVGRIDIVKYLIEGGTITEPNAPDVRGRTGLWCSLAYEHDDISRYLLYKIGKTALVEVDPKRVILPPLMVAVGVNAHKCLRLLLFETPAATKPLQLTSPGGGGWTILHHAGSCADVETMAILSEHGLPGMDIHAVEQASGWTPEDALHNRTSGLSEPLIIAFRHLLETVATATVYTKEK</sequence>